<dbReference type="Gene3D" id="3.40.50.1820">
    <property type="entry name" value="alpha/beta hydrolase"/>
    <property type="match status" value="1"/>
</dbReference>
<dbReference type="InterPro" id="IPR002925">
    <property type="entry name" value="Dienelactn_hydro"/>
</dbReference>
<dbReference type="Proteomes" id="UP000022447">
    <property type="component" value="Unassembled WGS sequence"/>
</dbReference>
<evidence type="ECO:0000313" key="3">
    <source>
        <dbReference type="EMBL" id="ETX15196.1"/>
    </source>
</evidence>
<dbReference type="PANTHER" id="PTHR22946">
    <property type="entry name" value="DIENELACTONE HYDROLASE DOMAIN-CONTAINING PROTEIN-RELATED"/>
    <property type="match status" value="1"/>
</dbReference>
<dbReference type="STRING" id="1449350.OCH239_18115"/>
<keyword evidence="1 3" id="KW-0378">Hydrolase</keyword>
<comment type="caution">
    <text evidence="3">The sequence shown here is derived from an EMBL/GenBank/DDBJ whole genome shotgun (WGS) entry which is preliminary data.</text>
</comment>
<sequence length="276" mass="29512">MVVTLLVVTLLVGAAALNVFRRQAGLVPEDTPAARWEMLAPAARLSLPSGGPPYKTALLLSGCDGVRDNMDRWAKALNAAGWATMILDSHTPRKLDDDPMWRLVCSGQRMIGAERAGDIAVALAEIDGDPRLDGEHLALVGASHGGWAILDYLRLAELDRVPPGLTRWPEGRDPLGGITGAVTLYPYCGLLSEVAAEGLATSVPTLMLLARDDAIVDETECEALAEDVPEAVEVHVYDGATHGFDQKERSWLSDLEFNATITEDALARGIAHLSAD</sequence>
<dbReference type="AlphaFoldDB" id="X7EJ44"/>
<gene>
    <name evidence="3" type="ORF">OCH239_18115</name>
</gene>
<name>X7EJ44_9RHOB</name>
<evidence type="ECO:0000256" key="1">
    <source>
        <dbReference type="ARBA" id="ARBA00022801"/>
    </source>
</evidence>
<evidence type="ECO:0000259" key="2">
    <source>
        <dbReference type="Pfam" id="PF01738"/>
    </source>
</evidence>
<dbReference type="InterPro" id="IPR050261">
    <property type="entry name" value="FrsA_esterase"/>
</dbReference>
<dbReference type="GO" id="GO:0052689">
    <property type="term" value="F:carboxylic ester hydrolase activity"/>
    <property type="evidence" value="ECO:0007669"/>
    <property type="project" value="UniProtKB-ARBA"/>
</dbReference>
<keyword evidence="4" id="KW-1185">Reference proteome</keyword>
<proteinExistence type="predicted"/>
<protein>
    <submittedName>
        <fullName evidence="3">Dienelactone hydrolase</fullName>
    </submittedName>
</protein>
<organism evidence="3 4">
    <name type="scientific">Roseivivax halodurans JCM 10272</name>
    <dbReference type="NCBI Taxonomy" id="1449350"/>
    <lineage>
        <taxon>Bacteria</taxon>
        <taxon>Pseudomonadati</taxon>
        <taxon>Pseudomonadota</taxon>
        <taxon>Alphaproteobacteria</taxon>
        <taxon>Rhodobacterales</taxon>
        <taxon>Roseobacteraceae</taxon>
        <taxon>Roseivivax</taxon>
    </lineage>
</organism>
<dbReference type="SUPFAM" id="SSF53474">
    <property type="entry name" value="alpha/beta-Hydrolases"/>
    <property type="match status" value="1"/>
</dbReference>
<reference evidence="3 4" key="1">
    <citation type="submission" date="2014-01" db="EMBL/GenBank/DDBJ databases">
        <title>Roseivivax halodurans JCM 10272 Genome Sequencing.</title>
        <authorList>
            <person name="Lai Q."/>
            <person name="Li G."/>
            <person name="Shao Z."/>
        </authorList>
    </citation>
    <scope>NUCLEOTIDE SEQUENCE [LARGE SCALE GENOMIC DNA]</scope>
    <source>
        <strain evidence="3 4">JCM 10272</strain>
    </source>
</reference>
<dbReference type="InterPro" id="IPR029058">
    <property type="entry name" value="AB_hydrolase_fold"/>
</dbReference>
<dbReference type="eggNOG" id="COG0412">
    <property type="taxonomic scope" value="Bacteria"/>
</dbReference>
<dbReference type="PANTHER" id="PTHR22946:SF9">
    <property type="entry name" value="POLYKETIDE TRANSFERASE AF380"/>
    <property type="match status" value="1"/>
</dbReference>
<dbReference type="Pfam" id="PF01738">
    <property type="entry name" value="DLH"/>
    <property type="match status" value="1"/>
</dbReference>
<dbReference type="EMBL" id="JALZ01000006">
    <property type="protein sequence ID" value="ETX15196.1"/>
    <property type="molecule type" value="Genomic_DNA"/>
</dbReference>
<evidence type="ECO:0000313" key="4">
    <source>
        <dbReference type="Proteomes" id="UP000022447"/>
    </source>
</evidence>
<feature type="domain" description="Dienelactone hydrolase" evidence="2">
    <location>
        <begin position="178"/>
        <end position="270"/>
    </location>
</feature>
<accession>X7EJ44</accession>